<accession>A0ABD2W8I4</accession>
<protein>
    <recommendedName>
        <fullName evidence="5">DUF4794 domain-containing protein</fullName>
    </recommendedName>
</protein>
<feature type="compositionally biased region" description="Polar residues" evidence="1">
    <location>
        <begin position="544"/>
        <end position="564"/>
    </location>
</feature>
<feature type="region of interest" description="Disordered" evidence="1">
    <location>
        <begin position="33"/>
        <end position="159"/>
    </location>
</feature>
<feature type="chain" id="PRO_5044834991" description="DUF4794 domain-containing protein" evidence="2">
    <location>
        <begin position="25"/>
        <end position="1099"/>
    </location>
</feature>
<dbReference type="Proteomes" id="UP001627154">
    <property type="component" value="Unassembled WGS sequence"/>
</dbReference>
<feature type="compositionally biased region" description="Polar residues" evidence="1">
    <location>
        <begin position="430"/>
        <end position="449"/>
    </location>
</feature>
<feature type="compositionally biased region" description="Low complexity" evidence="1">
    <location>
        <begin position="42"/>
        <end position="55"/>
    </location>
</feature>
<feature type="compositionally biased region" description="Low complexity" evidence="1">
    <location>
        <begin position="135"/>
        <end position="145"/>
    </location>
</feature>
<feature type="compositionally biased region" description="Low complexity" evidence="1">
    <location>
        <begin position="1009"/>
        <end position="1024"/>
    </location>
</feature>
<feature type="compositionally biased region" description="Basic and acidic residues" evidence="1">
    <location>
        <begin position="576"/>
        <end position="590"/>
    </location>
</feature>
<evidence type="ECO:0000313" key="3">
    <source>
        <dbReference type="EMBL" id="KAL3388890.1"/>
    </source>
</evidence>
<feature type="signal peptide" evidence="2">
    <location>
        <begin position="1"/>
        <end position="24"/>
    </location>
</feature>
<organism evidence="3 4">
    <name type="scientific">Trichogramma kaykai</name>
    <dbReference type="NCBI Taxonomy" id="54128"/>
    <lineage>
        <taxon>Eukaryota</taxon>
        <taxon>Metazoa</taxon>
        <taxon>Ecdysozoa</taxon>
        <taxon>Arthropoda</taxon>
        <taxon>Hexapoda</taxon>
        <taxon>Insecta</taxon>
        <taxon>Pterygota</taxon>
        <taxon>Neoptera</taxon>
        <taxon>Endopterygota</taxon>
        <taxon>Hymenoptera</taxon>
        <taxon>Apocrita</taxon>
        <taxon>Proctotrupomorpha</taxon>
        <taxon>Chalcidoidea</taxon>
        <taxon>Trichogrammatidae</taxon>
        <taxon>Trichogramma</taxon>
    </lineage>
</organism>
<gene>
    <name evidence="3" type="ORF">TKK_015858</name>
</gene>
<feature type="region of interest" description="Disordered" evidence="1">
    <location>
        <begin position="429"/>
        <end position="461"/>
    </location>
</feature>
<feature type="region of interest" description="Disordered" evidence="1">
    <location>
        <begin position="306"/>
        <end position="368"/>
    </location>
</feature>
<evidence type="ECO:0000256" key="1">
    <source>
        <dbReference type="SAM" id="MobiDB-lite"/>
    </source>
</evidence>
<proteinExistence type="predicted"/>
<dbReference type="AlphaFoldDB" id="A0ABD2W8I4"/>
<feature type="compositionally biased region" description="Low complexity" evidence="1">
    <location>
        <begin position="96"/>
        <end position="105"/>
    </location>
</feature>
<comment type="caution">
    <text evidence="3">The sequence shown here is derived from an EMBL/GenBank/DDBJ whole genome shotgun (WGS) entry which is preliminary data.</text>
</comment>
<evidence type="ECO:0000313" key="4">
    <source>
        <dbReference type="Proteomes" id="UP001627154"/>
    </source>
</evidence>
<dbReference type="EMBL" id="JBJJXI010000124">
    <property type="protein sequence ID" value="KAL3388890.1"/>
    <property type="molecule type" value="Genomic_DNA"/>
</dbReference>
<feature type="region of interest" description="Disordered" evidence="1">
    <location>
        <begin position="993"/>
        <end position="1028"/>
    </location>
</feature>
<name>A0ABD2W8I4_9HYME</name>
<feature type="region of interest" description="Disordered" evidence="1">
    <location>
        <begin position="530"/>
        <end position="590"/>
    </location>
</feature>
<dbReference type="PANTHER" id="PTHR24330:SF19">
    <property type="entry name" value="MEDIATOR OF RNA POLYMERASE II TRANSCRIPTION SUBUNIT 29"/>
    <property type="match status" value="1"/>
</dbReference>
<feature type="region of interest" description="Disordered" evidence="1">
    <location>
        <begin position="708"/>
        <end position="757"/>
    </location>
</feature>
<dbReference type="InterPro" id="IPR052145">
    <property type="entry name" value="Mediator/Homeobox_domain"/>
</dbReference>
<dbReference type="PANTHER" id="PTHR24330">
    <property type="entry name" value="HOMEOBOX PROTEIN BARH-LIKE"/>
    <property type="match status" value="1"/>
</dbReference>
<keyword evidence="2" id="KW-0732">Signal</keyword>
<feature type="compositionally biased region" description="Polar residues" evidence="1">
    <location>
        <begin position="734"/>
        <end position="745"/>
    </location>
</feature>
<sequence length="1099" mass="121086">MERRTAKVGMMALLVLVHCVSLLALDRSESRALYSESRTPSQQQQQQQQQHQQQQRLRLSRKLNSKHNEVSVAAAEPNKKTSHVLSGGHLRSEVSTTTTTTTTTTSELPPSQNDTSLDDDGLLLSSASELGPGQVSTSVTSSTSSTDDEDKKTLSQQVKEGKYGLIQNEIFSEPPKRPGIISYASNPEVPRDTAENLGGLDKDEIWLAENHVLVLKGGGLPEDHADDGEEPVDGVPSWPPIDDYEAPRRQVKIPAHPRVPPPFPVQLTDGGPVQLFAANGSSIIDNNASISIELLPDSFRGFLPGEGPYFPQLNSSESPPLDQQAQAKRPKAEFYPALPPGAVVVPPPSTNQSDYDDEDQSIYYPPPYSFVYHQDNSTDIPPGPLVPGIILPPPPDFFSVLEDDDSAEKEKLAKAKKLRDDTISVFLPSVASQSNQLGSSGAQPSPSSRKPSKTYKTPAGATYASKTYGRSKFKSTTYTPKASYIEVTTSTPPSIASSSPDPLSSNQVFESSTEKAPWLYTSSEKTTWFETSTEKPRWRGEASPTKNTWFGSSKQPSWFESSTAKPPPTWHQASSTEKRPSWRTRNKEKSNWFKTNTEKAPWRVSSAPVPLVSFFASTTPNSVEQAVESTPAPLQSVLTTEQPPQTYPSQASYYFYEETGDALSSTPAPLLYFGGVSAEPPAYYKLETDDKREYYDVELVTQAAPAKSTLKAATPSPTVTTTSTTTTTTPSPLASYQSSVQSQTRPRLLPSEPIYYRPVPTRSQPKLTYFATTPKSKIHYYKASTGSSSKSKPIYQYSFEASNYARPSSLRLGPEPPPQQQLEPRQVPRRPKELPSPTLFAAKHFGETIAAQTPLRQSVSAANYGPSYNAVRSIRPNSLLGSSTVAPPLRDTTLAAHQQYFTKQDELLLDDVTKEYFTVFGKKLPASTTPIYGKSSVTERPTYATPAPANGHRAANVKVHYGDHTPGPSLVDDILVNFKQPLPSLEPQAEFVPLLGADPDSGSFRPRPHQQQQQQLQQQQQQLRQQHHLDYGQARTAPDHVENHVERPNSYFAYRLPGDGGHFYFLTPQAIGPSSREDPYHFFARPGRLLRRRRRPDSA</sequence>
<feature type="compositionally biased region" description="Low complexity" evidence="1">
    <location>
        <begin position="714"/>
        <end position="732"/>
    </location>
</feature>
<reference evidence="3 4" key="1">
    <citation type="journal article" date="2024" name="bioRxiv">
        <title>A reference genome for Trichogramma kaykai: A tiny desert-dwelling parasitoid wasp with competing sex-ratio distorters.</title>
        <authorList>
            <person name="Culotta J."/>
            <person name="Lindsey A.R."/>
        </authorList>
    </citation>
    <scope>NUCLEOTIDE SEQUENCE [LARGE SCALE GENOMIC DNA]</scope>
    <source>
        <strain evidence="3 4">KSX58</strain>
    </source>
</reference>
<feature type="compositionally biased region" description="Polar residues" evidence="1">
    <location>
        <begin position="312"/>
        <end position="326"/>
    </location>
</feature>
<evidence type="ECO:0000256" key="2">
    <source>
        <dbReference type="SAM" id="SignalP"/>
    </source>
</evidence>
<feature type="region of interest" description="Disordered" evidence="1">
    <location>
        <begin position="807"/>
        <end position="836"/>
    </location>
</feature>
<evidence type="ECO:0008006" key="5">
    <source>
        <dbReference type="Google" id="ProtNLM"/>
    </source>
</evidence>
<keyword evidence="4" id="KW-1185">Reference proteome</keyword>